<dbReference type="Proteomes" id="UP000811545">
    <property type="component" value="Unassembled WGS sequence"/>
</dbReference>
<evidence type="ECO:0008006" key="3">
    <source>
        <dbReference type="Google" id="ProtNLM"/>
    </source>
</evidence>
<organism evidence="1 2">
    <name type="scientific">Psychracetigena formicireducens</name>
    <dbReference type="NCBI Taxonomy" id="2986056"/>
    <lineage>
        <taxon>Bacteria</taxon>
        <taxon>Bacillati</taxon>
        <taxon>Candidatus Lithacetigenota</taxon>
        <taxon>Candidatus Psychracetigena</taxon>
    </lineage>
</organism>
<evidence type="ECO:0000313" key="1">
    <source>
        <dbReference type="EMBL" id="MBT9145910.1"/>
    </source>
</evidence>
<dbReference type="AlphaFoldDB" id="A0A9E2BHX2"/>
<dbReference type="EMBL" id="QLTW01000222">
    <property type="protein sequence ID" value="MBT9145910.1"/>
    <property type="molecule type" value="Genomic_DNA"/>
</dbReference>
<dbReference type="SUPFAM" id="SSF52540">
    <property type="entry name" value="P-loop containing nucleoside triphosphate hydrolases"/>
    <property type="match status" value="1"/>
</dbReference>
<protein>
    <recommendedName>
        <fullName evidence="3">ATP-binding protein</fullName>
    </recommendedName>
</protein>
<evidence type="ECO:0000313" key="2">
    <source>
        <dbReference type="Proteomes" id="UP000811545"/>
    </source>
</evidence>
<reference evidence="1 2" key="1">
    <citation type="journal article" date="2021" name="bioRxiv">
        <title>Unique metabolic strategies in Hadean analogues reveal hints for primordial physiology.</title>
        <authorList>
            <person name="Nobu M.K."/>
            <person name="Nakai R."/>
            <person name="Tamazawa S."/>
            <person name="Mori H."/>
            <person name="Toyoda A."/>
            <person name="Ijiri A."/>
            <person name="Suzuki S."/>
            <person name="Kurokawa K."/>
            <person name="Kamagata Y."/>
            <person name="Tamaki H."/>
        </authorList>
    </citation>
    <scope>NUCLEOTIDE SEQUENCE [LARGE SCALE GENOMIC DNA]</scope>
    <source>
        <strain evidence="1">BS525</strain>
    </source>
</reference>
<dbReference type="InterPro" id="IPR027417">
    <property type="entry name" value="P-loop_NTPase"/>
</dbReference>
<name>A0A9E2BHX2_PSYF1</name>
<accession>A0A9E2BHX2</accession>
<sequence length="390" mass="44427">MGYEIYGLRGNPFPKGLAILNPESPDPRENGSIFSVNARAKEIEEFEGKFVGTKTALDDRYRCGLLWAEGDNRSGRGMGKTALSIYIKHRVNDEYGKNYFGGKEKFFCSYISFREEIKSKIAFLYKEALRSFINEGLFLHISSCVSKDNLVKAGVSEDFAEAVANNSVKDYLESLSKYRLEEMSTAYDQRFLLKLPDLFLNQTVRCLKAAGFEGGILLIDDIERLTDRSTRKEIENFIKDFRIAFFSTGNEASNSNFFTIILTTHLQSSQKISEAWSVAGLGTAIPLVAGGHASVLTRKPDMKHCIDIITQHLKYYRDPAFTHPDEFYPFKKEAIETVIRDCDFHPRRFLSRFNRIITEALSKDVKEITSEFVRTVPEVEEEEPLGIEEL</sequence>
<proteinExistence type="predicted"/>
<gene>
    <name evidence="1" type="ORF">DDT42_01787</name>
</gene>
<comment type="caution">
    <text evidence="1">The sequence shown here is derived from an EMBL/GenBank/DDBJ whole genome shotgun (WGS) entry which is preliminary data.</text>
</comment>